<protein>
    <submittedName>
        <fullName evidence="2">PD-(D/E)XK nuclease family protein</fullName>
    </submittedName>
</protein>
<accession>A0ABT1D1Q3</accession>
<organism evidence="2 3">
    <name type="scientific">Siccirubricoccus soli</name>
    <dbReference type="NCBI Taxonomy" id="2899147"/>
    <lineage>
        <taxon>Bacteria</taxon>
        <taxon>Pseudomonadati</taxon>
        <taxon>Pseudomonadota</taxon>
        <taxon>Alphaproteobacteria</taxon>
        <taxon>Acetobacterales</taxon>
        <taxon>Roseomonadaceae</taxon>
        <taxon>Siccirubricoccus</taxon>
    </lineage>
</organism>
<dbReference type="SUPFAM" id="SSF52540">
    <property type="entry name" value="P-loop containing nucleoside triphosphate hydrolases"/>
    <property type="match status" value="1"/>
</dbReference>
<reference evidence="2 3" key="1">
    <citation type="submission" date="2021-12" db="EMBL/GenBank/DDBJ databases">
        <title>Siccirubricoccus leaddurans sp. nov., a high concentration Zn2+ tolerance bacterium.</title>
        <authorList>
            <person name="Cao Y."/>
        </authorList>
    </citation>
    <scope>NUCLEOTIDE SEQUENCE [LARGE SCALE GENOMIC DNA]</scope>
    <source>
        <strain evidence="2 3">KC 17139</strain>
    </source>
</reference>
<dbReference type="Pfam" id="PF12705">
    <property type="entry name" value="PDDEXK_1"/>
    <property type="match status" value="1"/>
</dbReference>
<gene>
    <name evidence="2" type="ORF">JYK14_06640</name>
</gene>
<comment type="caution">
    <text evidence="2">The sequence shown here is derived from an EMBL/GenBank/DDBJ whole genome shotgun (WGS) entry which is preliminary data.</text>
</comment>
<dbReference type="InterPro" id="IPR011335">
    <property type="entry name" value="Restrct_endonuc-II-like"/>
</dbReference>
<evidence type="ECO:0000259" key="1">
    <source>
        <dbReference type="Pfam" id="PF12705"/>
    </source>
</evidence>
<feature type="domain" description="PD-(D/E)XK endonuclease-like" evidence="1">
    <location>
        <begin position="548"/>
        <end position="810"/>
    </location>
</feature>
<dbReference type="InterPro" id="IPR027417">
    <property type="entry name" value="P-loop_NTPase"/>
</dbReference>
<dbReference type="RefSeq" id="WP_252952465.1">
    <property type="nucleotide sequence ID" value="NZ_JAFIRR010000037.1"/>
</dbReference>
<dbReference type="Gene3D" id="3.90.320.10">
    <property type="match status" value="1"/>
</dbReference>
<keyword evidence="3" id="KW-1185">Reference proteome</keyword>
<dbReference type="InterPro" id="IPR011604">
    <property type="entry name" value="PDDEXK-like_dom_sf"/>
</dbReference>
<sequence>MAARLAGGFLTAVEPGALAEAAAQALKVLSPTEMGDLSAIRDLPGVPKTVVLSLRRAWAAGLDLGAAAAAPGAHPRLGEMARVEAAVLQRLAEAKPCQLRPADLAAKAMERLQHAPAVLGEVEFRGLPDLDRCWRRLVLALARVTNVVWDCEPFETPAWLDGSGVEIRRGKAWNPKLTTFSCATPRHEVVEALRWARRLMAEQGVKPQEIAIAAASTAPYDDFIFFLGTEANLPVHFGHGRNALHTAEGQTAAALADVLLRGLSQERVRRLATRAGKGTKLAKLPKDWTTKLSSSATLTTAERWKQALAKEEAREVADILSPVIELLEQGSDVAAQAGEDLLNGAARELWRRALAQAPGSAIERELGTLRVKEADDPDPEAAIAWMPASALASCPRPYVWLLGLNAQAWPRPAREDPLLPQRVLGGFVLEEVSTPKADRRSFKAIEISTTVAVARSFSRREAGGRLLGRSPLLNGAEVTYLQRTRIPEHAMSEPDRLMARPGDFSGLPVAQSAKGCWDDWRNRDITAHDGLVAANHGVIEHALRKPQSATSLALLLRNPIAFMWAYALGMSAPEIDVESVELDRRAFGSVVHRILDQSVLALEADGGMASATPDRIAEVVAERTRAVGLEWQTEQPVPPDMLWRAELRQAETMVVNALRYPLGELKDQSGQRSFTEVPFGGGKNLDTARDLPWDPALPVTVPKAGLTIAGRIDRVDISADGTAARVVDYKTGRHGGEYVLNGGRELQRCLYAYAVRALLGGDPEIESALLFPAKSGDAAGHYDVLPDPSGTLDILSKALADAAEALRQGRALPGVAAGATWKSGGEDDDYAFALPVVPGTMLGPKKDSARKLLPETVISLWERA</sequence>
<evidence type="ECO:0000313" key="3">
    <source>
        <dbReference type="Proteomes" id="UP001523392"/>
    </source>
</evidence>
<dbReference type="SUPFAM" id="SSF52980">
    <property type="entry name" value="Restriction endonuclease-like"/>
    <property type="match status" value="1"/>
</dbReference>
<evidence type="ECO:0000313" key="2">
    <source>
        <dbReference type="EMBL" id="MCO6415852.1"/>
    </source>
</evidence>
<name>A0ABT1D1Q3_9PROT</name>
<dbReference type="EMBL" id="JAFIRR010000037">
    <property type="protein sequence ID" value="MCO6415852.1"/>
    <property type="molecule type" value="Genomic_DNA"/>
</dbReference>
<proteinExistence type="predicted"/>
<dbReference type="Proteomes" id="UP001523392">
    <property type="component" value="Unassembled WGS sequence"/>
</dbReference>
<dbReference type="InterPro" id="IPR038726">
    <property type="entry name" value="PDDEXK_AddAB-type"/>
</dbReference>